<dbReference type="OrthoDB" id="1715602at2759"/>
<comment type="caution">
    <text evidence="1">The sequence shown here is derived from an EMBL/GenBank/DDBJ whole genome shotgun (WGS) entry which is preliminary data.</text>
</comment>
<reference evidence="1" key="1">
    <citation type="submission" date="2020-11" db="EMBL/GenBank/DDBJ databases">
        <authorList>
            <consortium name="DOE Joint Genome Institute"/>
            <person name="Ahrendt S."/>
            <person name="Riley R."/>
            <person name="Andreopoulos W."/>
            <person name="LaButti K."/>
            <person name="Pangilinan J."/>
            <person name="Ruiz-duenas F.J."/>
            <person name="Barrasa J.M."/>
            <person name="Sanchez-Garcia M."/>
            <person name="Camarero S."/>
            <person name="Miyauchi S."/>
            <person name="Serrano A."/>
            <person name="Linde D."/>
            <person name="Babiker R."/>
            <person name="Drula E."/>
            <person name="Ayuso-Fernandez I."/>
            <person name="Pacheco R."/>
            <person name="Padilla G."/>
            <person name="Ferreira P."/>
            <person name="Barriuso J."/>
            <person name="Kellner H."/>
            <person name="Castanera R."/>
            <person name="Alfaro M."/>
            <person name="Ramirez L."/>
            <person name="Pisabarro A.G."/>
            <person name="Kuo A."/>
            <person name="Tritt A."/>
            <person name="Lipzen A."/>
            <person name="He G."/>
            <person name="Yan M."/>
            <person name="Ng V."/>
            <person name="Cullen D."/>
            <person name="Martin F."/>
            <person name="Rosso M.-N."/>
            <person name="Henrissat B."/>
            <person name="Hibbett D."/>
            <person name="Martinez A.T."/>
            <person name="Grigoriev I.V."/>
        </authorList>
    </citation>
    <scope>NUCLEOTIDE SEQUENCE</scope>
    <source>
        <strain evidence="1">AH 44721</strain>
    </source>
</reference>
<proteinExistence type="predicted"/>
<dbReference type="EMBL" id="JADNYJ010000111">
    <property type="protein sequence ID" value="KAF8884065.1"/>
    <property type="molecule type" value="Genomic_DNA"/>
</dbReference>
<keyword evidence="2" id="KW-1185">Reference proteome</keyword>
<gene>
    <name evidence="1" type="ORF">CPB84DRAFT_1686067</name>
</gene>
<dbReference type="AlphaFoldDB" id="A0A9P5NF62"/>
<dbReference type="Proteomes" id="UP000724874">
    <property type="component" value="Unassembled WGS sequence"/>
</dbReference>
<sequence>SVTSIDVECAFSQGGLTVSRFCHSLSDKSTQSSMLVGSWVDIEGIVPHQDIIEVFKGKKH</sequence>
<name>A0A9P5NF62_GYMJU</name>
<protein>
    <recommendedName>
        <fullName evidence="3">HAT C-terminal dimerisation domain-containing protein</fullName>
    </recommendedName>
</protein>
<evidence type="ECO:0000313" key="2">
    <source>
        <dbReference type="Proteomes" id="UP000724874"/>
    </source>
</evidence>
<evidence type="ECO:0000313" key="1">
    <source>
        <dbReference type="EMBL" id="KAF8884065.1"/>
    </source>
</evidence>
<evidence type="ECO:0008006" key="3">
    <source>
        <dbReference type="Google" id="ProtNLM"/>
    </source>
</evidence>
<organism evidence="1 2">
    <name type="scientific">Gymnopilus junonius</name>
    <name type="common">Spectacular rustgill mushroom</name>
    <name type="synonym">Gymnopilus spectabilis subsp. junonius</name>
    <dbReference type="NCBI Taxonomy" id="109634"/>
    <lineage>
        <taxon>Eukaryota</taxon>
        <taxon>Fungi</taxon>
        <taxon>Dikarya</taxon>
        <taxon>Basidiomycota</taxon>
        <taxon>Agaricomycotina</taxon>
        <taxon>Agaricomycetes</taxon>
        <taxon>Agaricomycetidae</taxon>
        <taxon>Agaricales</taxon>
        <taxon>Agaricineae</taxon>
        <taxon>Hymenogastraceae</taxon>
        <taxon>Gymnopilus</taxon>
    </lineage>
</organism>
<accession>A0A9P5NF62</accession>
<feature type="non-terminal residue" evidence="1">
    <location>
        <position position="1"/>
    </location>
</feature>